<feature type="region of interest" description="Disordered" evidence="1">
    <location>
        <begin position="167"/>
        <end position="189"/>
    </location>
</feature>
<feature type="compositionally biased region" description="Low complexity" evidence="1">
    <location>
        <begin position="174"/>
        <end position="189"/>
    </location>
</feature>
<dbReference type="EMBL" id="CAAALY010017385">
    <property type="protein sequence ID" value="VEL13308.1"/>
    <property type="molecule type" value="Genomic_DNA"/>
</dbReference>
<gene>
    <name evidence="2" type="ORF">PXEA_LOCUS6748</name>
</gene>
<dbReference type="OrthoDB" id="10621194at2759"/>
<evidence type="ECO:0000313" key="3">
    <source>
        <dbReference type="Proteomes" id="UP000784294"/>
    </source>
</evidence>
<reference evidence="2" key="1">
    <citation type="submission" date="2018-11" db="EMBL/GenBank/DDBJ databases">
        <authorList>
            <consortium name="Pathogen Informatics"/>
        </authorList>
    </citation>
    <scope>NUCLEOTIDE SEQUENCE</scope>
</reference>
<keyword evidence="3" id="KW-1185">Reference proteome</keyword>
<proteinExistence type="predicted"/>
<comment type="caution">
    <text evidence="2">The sequence shown here is derived from an EMBL/GenBank/DDBJ whole genome shotgun (WGS) entry which is preliminary data.</text>
</comment>
<name>A0A3S5FCL3_9PLAT</name>
<sequence>MMPTTILAKRLRISWLITCLGYPICRYTIWLTDAPIVLAQITAGNNNALAESGTLEGASNRPVAPLCTRCSRHDRPVTLVSFTFRLGTRLPNGYLQDSRETIYTTCVFCDEDFRSAFGIRLPNVSTQTLDINAHSVSTSSELPTGRFSNSSDVSSLNVVHGAAVGNRAPTGSISSLRPPTPSESSSSSCSSFISSHTPCLLDRPERPIDPVVFPSGTLSNSTRPLHVP</sequence>
<evidence type="ECO:0000256" key="1">
    <source>
        <dbReference type="SAM" id="MobiDB-lite"/>
    </source>
</evidence>
<protein>
    <submittedName>
        <fullName evidence="2">Uncharacterized protein</fullName>
    </submittedName>
</protein>
<dbReference type="AlphaFoldDB" id="A0A3S5FCL3"/>
<dbReference type="Proteomes" id="UP000784294">
    <property type="component" value="Unassembled WGS sequence"/>
</dbReference>
<accession>A0A3S5FCL3</accession>
<organism evidence="2 3">
    <name type="scientific">Protopolystoma xenopodis</name>
    <dbReference type="NCBI Taxonomy" id="117903"/>
    <lineage>
        <taxon>Eukaryota</taxon>
        <taxon>Metazoa</taxon>
        <taxon>Spiralia</taxon>
        <taxon>Lophotrochozoa</taxon>
        <taxon>Platyhelminthes</taxon>
        <taxon>Monogenea</taxon>
        <taxon>Polyopisthocotylea</taxon>
        <taxon>Polystomatidea</taxon>
        <taxon>Polystomatidae</taxon>
        <taxon>Protopolystoma</taxon>
    </lineage>
</organism>
<evidence type="ECO:0000313" key="2">
    <source>
        <dbReference type="EMBL" id="VEL13308.1"/>
    </source>
</evidence>